<keyword evidence="6" id="KW-1185">Reference proteome</keyword>
<comment type="function">
    <text evidence="3">Catalyzes the formation of sulfite from phosphoadenosine 5'-phosphosulfate (PAPS) using thioredoxin as an electron donor.</text>
</comment>
<dbReference type="GO" id="GO:0004604">
    <property type="term" value="F:phosphoadenylyl-sulfate reductase (thioredoxin) activity"/>
    <property type="evidence" value="ECO:0007669"/>
    <property type="project" value="UniProtKB-EC"/>
</dbReference>
<accession>A0ABV4U9X4</accession>
<dbReference type="HAMAP" id="MF_00063">
    <property type="entry name" value="CysH"/>
    <property type="match status" value="1"/>
</dbReference>
<gene>
    <name evidence="3" type="primary">cysH</name>
    <name evidence="5" type="ORF">ACERK3_12295</name>
</gene>
<dbReference type="RefSeq" id="WP_425346199.1">
    <property type="nucleotide sequence ID" value="NZ_JBGUBD010000007.1"/>
</dbReference>
<dbReference type="InterPro" id="IPR014729">
    <property type="entry name" value="Rossmann-like_a/b/a_fold"/>
</dbReference>
<dbReference type="InterPro" id="IPR004511">
    <property type="entry name" value="PAPS/APS_Rdtase"/>
</dbReference>
<dbReference type="InterPro" id="IPR002500">
    <property type="entry name" value="PAPS_reduct_dom"/>
</dbReference>
<protein>
    <recommendedName>
        <fullName evidence="3">Phosphoadenosine 5'-phosphosulfate reductase</fullName>
        <shortName evidence="3">PAPS reductase</shortName>
        <ecNumber evidence="3">1.8.4.8</ecNumber>
    </recommendedName>
    <alternativeName>
        <fullName evidence="3">3'-phosphoadenylylsulfate reductase</fullName>
    </alternativeName>
    <alternativeName>
        <fullName evidence="3">PAPS reductase, thioredoxin dependent</fullName>
    </alternativeName>
    <alternativeName>
        <fullName evidence="3">PAPS sulfotransferase</fullName>
    </alternativeName>
    <alternativeName>
        <fullName evidence="3">PAdoPS reductase</fullName>
    </alternativeName>
</protein>
<dbReference type="SUPFAM" id="SSF52402">
    <property type="entry name" value="Adenine nucleotide alpha hydrolases-like"/>
    <property type="match status" value="1"/>
</dbReference>
<dbReference type="InterPro" id="IPR011800">
    <property type="entry name" value="PAPS_reductase_CysH"/>
</dbReference>
<dbReference type="Proteomes" id="UP001575105">
    <property type="component" value="Unassembled WGS sequence"/>
</dbReference>
<dbReference type="Pfam" id="PF01507">
    <property type="entry name" value="PAPS_reduct"/>
    <property type="match status" value="1"/>
</dbReference>
<comment type="pathway">
    <text evidence="3">Sulfur metabolism; hydrogen sulfide biosynthesis; sulfite from sulfate: step 3/3.</text>
</comment>
<evidence type="ECO:0000256" key="1">
    <source>
        <dbReference type="ARBA" id="ARBA00009732"/>
    </source>
</evidence>
<evidence type="ECO:0000313" key="6">
    <source>
        <dbReference type="Proteomes" id="UP001575105"/>
    </source>
</evidence>
<evidence type="ECO:0000256" key="3">
    <source>
        <dbReference type="HAMAP-Rule" id="MF_00063"/>
    </source>
</evidence>
<dbReference type="CDD" id="cd23945">
    <property type="entry name" value="PAPS_reductase"/>
    <property type="match status" value="1"/>
</dbReference>
<dbReference type="PANTHER" id="PTHR46509">
    <property type="entry name" value="PHOSPHOADENOSINE PHOSPHOSULFATE REDUCTASE"/>
    <property type="match status" value="1"/>
</dbReference>
<keyword evidence="2 3" id="KW-0560">Oxidoreductase</keyword>
<feature type="active site" description="Nucleophile; cysteine thiosulfonate intermediate" evidence="3">
    <location>
        <position position="224"/>
    </location>
</feature>
<organism evidence="5 6">
    <name type="scientific">Natronomicrosphaera hydrolytica</name>
    <dbReference type="NCBI Taxonomy" id="3242702"/>
    <lineage>
        <taxon>Bacteria</taxon>
        <taxon>Pseudomonadati</taxon>
        <taxon>Planctomycetota</taxon>
        <taxon>Phycisphaerae</taxon>
        <taxon>Phycisphaerales</taxon>
        <taxon>Phycisphaeraceae</taxon>
        <taxon>Natronomicrosphaera</taxon>
    </lineage>
</organism>
<comment type="catalytic activity">
    <reaction evidence="3">
        <text>[thioredoxin]-disulfide + sulfite + adenosine 3',5'-bisphosphate + 2 H(+) = [thioredoxin]-dithiol + 3'-phosphoadenylyl sulfate</text>
        <dbReference type="Rhea" id="RHEA:11724"/>
        <dbReference type="Rhea" id="RHEA-COMP:10698"/>
        <dbReference type="Rhea" id="RHEA-COMP:10700"/>
        <dbReference type="ChEBI" id="CHEBI:15378"/>
        <dbReference type="ChEBI" id="CHEBI:17359"/>
        <dbReference type="ChEBI" id="CHEBI:29950"/>
        <dbReference type="ChEBI" id="CHEBI:50058"/>
        <dbReference type="ChEBI" id="CHEBI:58339"/>
        <dbReference type="ChEBI" id="CHEBI:58343"/>
        <dbReference type="EC" id="1.8.4.8"/>
    </reaction>
</comment>
<dbReference type="EC" id="1.8.4.8" evidence="3"/>
<name>A0ABV4U9X4_9BACT</name>
<dbReference type="PANTHER" id="PTHR46509:SF1">
    <property type="entry name" value="PHOSPHOADENOSINE PHOSPHOSULFATE REDUCTASE"/>
    <property type="match status" value="1"/>
</dbReference>
<comment type="caution">
    <text evidence="3">Lacks conserved residue(s) required for the propagation of feature annotation.</text>
</comment>
<dbReference type="NCBIfam" id="NF002537">
    <property type="entry name" value="PRK02090.1"/>
    <property type="match status" value="1"/>
</dbReference>
<keyword evidence="3" id="KW-0963">Cytoplasm</keyword>
<feature type="domain" description="Phosphoadenosine phosphosulphate reductase" evidence="4">
    <location>
        <begin position="33"/>
        <end position="205"/>
    </location>
</feature>
<dbReference type="EMBL" id="JBGUBD010000007">
    <property type="protein sequence ID" value="MFA9479063.1"/>
    <property type="molecule type" value="Genomic_DNA"/>
</dbReference>
<sequence>MADIDLDAVNADLADAAPERVIEWAGQTFGQGLVMTSSFGAQSAVMLHLATRVLPDIPVIFIDTGYLFPETYQFAQQLTERLNLNLRVYQPRLTAAHLEAIHGKLWEQGDEGMSKYLQIAKIEPMQRALKDLNVTAWVAGLRRGQTAHRASLRHVEQQDGRHKVHPILTWSTKDVHDYLKKHDLPYHPLYEKGYASIGDVHSSAPITADQHERAGRFSGLRQECGLHLPGSAEESQSRDSSGL</sequence>
<proteinExistence type="inferred from homology"/>
<comment type="similarity">
    <text evidence="1 3">Belongs to the PAPS reductase family. CysH subfamily.</text>
</comment>
<dbReference type="NCBIfam" id="TIGR00434">
    <property type="entry name" value="cysH"/>
    <property type="match status" value="1"/>
</dbReference>
<evidence type="ECO:0000256" key="2">
    <source>
        <dbReference type="ARBA" id="ARBA00023002"/>
    </source>
</evidence>
<dbReference type="Gene3D" id="3.40.50.620">
    <property type="entry name" value="HUPs"/>
    <property type="match status" value="1"/>
</dbReference>
<evidence type="ECO:0000259" key="4">
    <source>
        <dbReference type="Pfam" id="PF01507"/>
    </source>
</evidence>
<evidence type="ECO:0000313" key="5">
    <source>
        <dbReference type="EMBL" id="MFA9479063.1"/>
    </source>
</evidence>
<comment type="caution">
    <text evidence="5">The sequence shown here is derived from an EMBL/GenBank/DDBJ whole genome shotgun (WGS) entry which is preliminary data.</text>
</comment>
<dbReference type="NCBIfam" id="TIGR02057">
    <property type="entry name" value="PAPS_reductase"/>
    <property type="match status" value="1"/>
</dbReference>
<dbReference type="PIRSF" id="PIRSF000857">
    <property type="entry name" value="PAPS_reductase"/>
    <property type="match status" value="1"/>
</dbReference>
<reference evidence="5 6" key="1">
    <citation type="submission" date="2024-08" db="EMBL/GenBank/DDBJ databases">
        <title>Whole-genome sequencing of halo(alkali)philic microorganisms from hypersaline lakes.</title>
        <authorList>
            <person name="Sorokin D.Y."/>
            <person name="Merkel A.Y."/>
            <person name="Messina E."/>
            <person name="Yakimov M."/>
        </authorList>
    </citation>
    <scope>NUCLEOTIDE SEQUENCE [LARGE SCALE GENOMIC DNA]</scope>
    <source>
        <strain evidence="5 6">AB-hyl4</strain>
    </source>
</reference>
<comment type="subcellular location">
    <subcellularLocation>
        <location evidence="3">Cytoplasm</location>
    </subcellularLocation>
</comment>